<gene>
    <name evidence="1" type="ordered locus">Dda3937_02277</name>
</gene>
<proteinExistence type="predicted"/>
<evidence type="ECO:0000313" key="1">
    <source>
        <dbReference type="EMBL" id="ADM96909.1"/>
    </source>
</evidence>
<organism evidence="1 2">
    <name type="scientific">Dickeya dadantii (strain 3937)</name>
    <name type="common">Erwinia chrysanthemi (strain 3937)</name>
    <dbReference type="NCBI Taxonomy" id="198628"/>
    <lineage>
        <taxon>Bacteria</taxon>
        <taxon>Pseudomonadati</taxon>
        <taxon>Pseudomonadota</taxon>
        <taxon>Gammaproteobacteria</taxon>
        <taxon>Enterobacterales</taxon>
        <taxon>Pectobacteriaceae</taxon>
        <taxon>Dickeya</taxon>
    </lineage>
</organism>
<reference evidence="1 2" key="1">
    <citation type="journal article" date="2011" name="J. Bacteriol.">
        <title>Genome sequence of the plant-pathogenic bacterium Dickeya dadantii 3937.</title>
        <authorList>
            <person name="Glasner J.D."/>
            <person name="Yang C.H."/>
            <person name="Reverchon S."/>
            <person name="Hugouvieux-Cotte-Pattat N."/>
            <person name="Condemine G."/>
            <person name="Bohin J.P."/>
            <person name="Van Gijsegem F."/>
            <person name="Yang S."/>
            <person name="Franza T."/>
            <person name="Expert D."/>
            <person name="Plunkett G. III"/>
            <person name="San Francisco M.J."/>
            <person name="Charkowski A.O."/>
            <person name="Py B."/>
            <person name="Bell K."/>
            <person name="Rauscher L."/>
            <person name="Rodriguez-Palenzuela P."/>
            <person name="Toussaint A."/>
            <person name="Holeva M.C."/>
            <person name="He S.Y."/>
            <person name="Douet V."/>
            <person name="Boccara M."/>
            <person name="Blanco C."/>
            <person name="Toth I."/>
            <person name="Anderson B.D."/>
            <person name="Biehl B.S."/>
            <person name="Mau B."/>
            <person name="Flynn S.M."/>
            <person name="Barras F."/>
            <person name="Lindeberg M."/>
            <person name="Birch P.R."/>
            <person name="Tsuyumu S."/>
            <person name="Shi X."/>
            <person name="Hibbing M."/>
            <person name="Yap M.N."/>
            <person name="Carpentier M."/>
            <person name="Dassa E."/>
            <person name="Umehara M."/>
            <person name="Kim J.F."/>
            <person name="Rusch M."/>
            <person name="Soni P."/>
            <person name="Mayhew G.F."/>
            <person name="Fouts D.E."/>
            <person name="Gill S.R."/>
            <person name="Blattner F.R."/>
            <person name="Keen N.T."/>
            <person name="Perna N.T."/>
        </authorList>
    </citation>
    <scope>NUCLEOTIDE SEQUENCE [LARGE SCALE GENOMIC DNA]</scope>
    <source>
        <strain evidence="1 2">3937</strain>
    </source>
</reference>
<dbReference type="STRING" id="198628.Dda3937_02277"/>
<keyword evidence="2" id="KW-1185">Reference proteome</keyword>
<accession>E0SLS5</accession>
<dbReference type="HOGENOM" id="CLU_2395000_0_0_6"/>
<name>E0SLS5_DICD3</name>
<dbReference type="AlphaFoldDB" id="E0SLS5"/>
<dbReference type="KEGG" id="ddd:Dda3937_02277"/>
<protein>
    <submittedName>
        <fullName evidence="1">Uncharacterized protein</fullName>
    </submittedName>
</protein>
<dbReference type="Proteomes" id="UP000006859">
    <property type="component" value="Chromosome"/>
</dbReference>
<evidence type="ECO:0000313" key="2">
    <source>
        <dbReference type="Proteomes" id="UP000006859"/>
    </source>
</evidence>
<sequence>MPGCIIGGARYRMDDGLAVEPGCAILTADLFLFSDANGESSVRYYHGAVFTGRVAMAAKTREDARLEMRVVDHCAHFAGASVGRRTEAGRTIR</sequence>
<dbReference type="EMBL" id="CP002038">
    <property type="protein sequence ID" value="ADM96909.1"/>
    <property type="molecule type" value="Genomic_DNA"/>
</dbReference>